<proteinExistence type="predicted"/>
<name>A0A857F2F5_9GAMM</name>
<dbReference type="InterPro" id="IPR009739">
    <property type="entry name" value="LprI-like_N"/>
</dbReference>
<evidence type="ECO:0000313" key="4">
    <source>
        <dbReference type="Proteomes" id="UP000464402"/>
    </source>
</evidence>
<feature type="signal peptide" evidence="1">
    <location>
        <begin position="1"/>
        <end position="20"/>
    </location>
</feature>
<protein>
    <submittedName>
        <fullName evidence="3">DUF1311 domain-containing protein</fullName>
    </submittedName>
</protein>
<accession>A0A857F2F5</accession>
<evidence type="ECO:0000256" key="1">
    <source>
        <dbReference type="SAM" id="SignalP"/>
    </source>
</evidence>
<feature type="chain" id="PRO_5032661072" evidence="1">
    <location>
        <begin position="21"/>
        <end position="272"/>
    </location>
</feature>
<keyword evidence="1" id="KW-0732">Signal</keyword>
<organism evidence="3 4">
    <name type="scientific">Yersinia canariae</name>
    <dbReference type="NCBI Taxonomy" id="2607663"/>
    <lineage>
        <taxon>Bacteria</taxon>
        <taxon>Pseudomonadati</taxon>
        <taxon>Pseudomonadota</taxon>
        <taxon>Gammaproteobacteria</taxon>
        <taxon>Enterobacterales</taxon>
        <taxon>Yersiniaceae</taxon>
        <taxon>Yersinia</taxon>
    </lineage>
</organism>
<reference evidence="4" key="1">
    <citation type="submission" date="2019-09" db="EMBL/GenBank/DDBJ databases">
        <title>Yersinia canariae sp. nov., isolated from a human yersiniosis case.</title>
        <authorList>
            <person name="Nguyen S.V."/>
            <person name="Greig D."/>
            <person name="Hurley D."/>
            <person name="Cao Y."/>
            <person name="McCabe E."/>
            <person name="Mitchell M."/>
            <person name="Jenkins C."/>
            <person name="Fanning S."/>
        </authorList>
    </citation>
    <scope>NUCLEOTIDE SEQUENCE [LARGE SCALE GENOMIC DNA]</scope>
    <source>
        <strain evidence="4">NCTC 14382</strain>
    </source>
</reference>
<dbReference type="RefSeq" id="WP_159679751.1">
    <property type="nucleotide sequence ID" value="NZ_CP043727.1"/>
</dbReference>
<keyword evidence="4" id="KW-1185">Reference proteome</keyword>
<dbReference type="EMBL" id="CP043727">
    <property type="protein sequence ID" value="QHB33843.1"/>
    <property type="molecule type" value="Genomic_DNA"/>
</dbReference>
<feature type="domain" description="Lysozyme inhibitor LprI-like N-terminal" evidence="2">
    <location>
        <begin position="192"/>
        <end position="265"/>
    </location>
</feature>
<dbReference type="AlphaFoldDB" id="A0A857F2F5"/>
<sequence length="272" mass="30428">MLRKCFILSSVLFFSVNAQAGFFGDSNDFKCGREDAVKALQDYIRGEAEGLLQSNYITNTTIFYGKDLQVFQEKLNSISINASNVTTASNTGSELNCKATIAIKIPTETLDVVKDNPNYLSRLLSNGGMLNKGSVVWSDYSYSIKLADNKKDISVSRISYITGALYQATILAVTKDDIISRNYNEKLNGVKNDYISQDAYLNDVWKRLPDAIRSSMKKEQVAWVNEKVTKCGKLSDAESATTPSQNRIKIYQCQTKMTQERIAFLGGDREYD</sequence>
<dbReference type="Gene3D" id="1.20.1270.180">
    <property type="match status" value="1"/>
</dbReference>
<dbReference type="Pfam" id="PF07007">
    <property type="entry name" value="LprI"/>
    <property type="match status" value="1"/>
</dbReference>
<dbReference type="KEGG" id="yca:F0T03_17870"/>
<evidence type="ECO:0000259" key="2">
    <source>
        <dbReference type="Pfam" id="PF07007"/>
    </source>
</evidence>
<gene>
    <name evidence="3" type="ORF">F0T03_17870</name>
</gene>
<dbReference type="Proteomes" id="UP000464402">
    <property type="component" value="Chromosome"/>
</dbReference>
<evidence type="ECO:0000313" key="3">
    <source>
        <dbReference type="EMBL" id="QHB33843.1"/>
    </source>
</evidence>